<keyword evidence="4" id="KW-1185">Reference proteome</keyword>
<dbReference type="InterPro" id="IPR038804">
    <property type="entry name" value="RGF3"/>
</dbReference>
<protein>
    <submittedName>
        <fullName evidence="3">Uncharacterized protein</fullName>
    </submittedName>
</protein>
<evidence type="ECO:0000313" key="3">
    <source>
        <dbReference type="EMBL" id="MCE0482096.1"/>
    </source>
</evidence>
<organism evidence="3 4">
    <name type="scientific">Datura stramonium</name>
    <name type="common">Jimsonweed</name>
    <name type="synonym">Common thornapple</name>
    <dbReference type="NCBI Taxonomy" id="4076"/>
    <lineage>
        <taxon>Eukaryota</taxon>
        <taxon>Viridiplantae</taxon>
        <taxon>Streptophyta</taxon>
        <taxon>Embryophyta</taxon>
        <taxon>Tracheophyta</taxon>
        <taxon>Spermatophyta</taxon>
        <taxon>Magnoliopsida</taxon>
        <taxon>eudicotyledons</taxon>
        <taxon>Gunneridae</taxon>
        <taxon>Pentapetalae</taxon>
        <taxon>asterids</taxon>
        <taxon>lamiids</taxon>
        <taxon>Solanales</taxon>
        <taxon>Solanaceae</taxon>
        <taxon>Solanoideae</taxon>
        <taxon>Datureae</taxon>
        <taxon>Datura</taxon>
    </lineage>
</organism>
<feature type="chain" id="PRO_5046152415" evidence="2">
    <location>
        <begin position="25"/>
        <end position="151"/>
    </location>
</feature>
<gene>
    <name evidence="3" type="ORF">HAX54_040493</name>
</gene>
<comment type="caution">
    <text evidence="3">The sequence shown here is derived from an EMBL/GenBank/DDBJ whole genome shotgun (WGS) entry which is preliminary data.</text>
</comment>
<evidence type="ECO:0000256" key="2">
    <source>
        <dbReference type="SAM" id="SignalP"/>
    </source>
</evidence>
<dbReference type="Proteomes" id="UP000823775">
    <property type="component" value="Unassembled WGS sequence"/>
</dbReference>
<dbReference type="PANTHER" id="PTHR36313:SF7">
    <property type="entry name" value="OS09G0474600 PROTEIN"/>
    <property type="match status" value="1"/>
</dbReference>
<evidence type="ECO:0000256" key="1">
    <source>
        <dbReference type="SAM" id="MobiDB-lite"/>
    </source>
</evidence>
<sequence length="151" mass="16843">MASARLVQLSLLLVLLVLEQPSFAHTHLGIQRKTGGRKMLVNQLSNQGIKGSNKMPDGSVSKISGNDAVDLTNVPFEVPKKHQMNVHQVETVELKAESTLKAHQHEGANYESKEFVDATNEVANLTWKDYSGRARPRRKPPIHNYDPTTKH</sequence>
<accession>A0ABS8VMQ4</accession>
<evidence type="ECO:0000313" key="4">
    <source>
        <dbReference type="Proteomes" id="UP000823775"/>
    </source>
</evidence>
<proteinExistence type="predicted"/>
<reference evidence="3 4" key="1">
    <citation type="journal article" date="2021" name="BMC Genomics">
        <title>Datura genome reveals duplications of psychoactive alkaloid biosynthetic genes and high mutation rate following tissue culture.</title>
        <authorList>
            <person name="Rajewski A."/>
            <person name="Carter-House D."/>
            <person name="Stajich J."/>
            <person name="Litt A."/>
        </authorList>
    </citation>
    <scope>NUCLEOTIDE SEQUENCE [LARGE SCALE GENOMIC DNA]</scope>
    <source>
        <strain evidence="3">AR-01</strain>
    </source>
</reference>
<dbReference type="EMBL" id="JACEIK010005728">
    <property type="protein sequence ID" value="MCE0482096.1"/>
    <property type="molecule type" value="Genomic_DNA"/>
</dbReference>
<dbReference type="PANTHER" id="PTHR36313">
    <property type="entry name" value="ROOT MERISTEM GROWTH FACTOR 2"/>
    <property type="match status" value="1"/>
</dbReference>
<name>A0ABS8VMQ4_DATST</name>
<keyword evidence="2" id="KW-0732">Signal</keyword>
<feature type="region of interest" description="Disordered" evidence="1">
    <location>
        <begin position="129"/>
        <end position="151"/>
    </location>
</feature>
<feature type="signal peptide" evidence="2">
    <location>
        <begin position="1"/>
        <end position="24"/>
    </location>
</feature>